<dbReference type="SUPFAM" id="SSF49503">
    <property type="entry name" value="Cupredoxins"/>
    <property type="match status" value="1"/>
</dbReference>
<dbReference type="Pfam" id="PF00116">
    <property type="entry name" value="COX2"/>
    <property type="match status" value="1"/>
</dbReference>
<dbReference type="RefSeq" id="WP_207274983.1">
    <property type="nucleotide sequence ID" value="NZ_JAFMPK010000032.1"/>
</dbReference>
<dbReference type="InterPro" id="IPR009056">
    <property type="entry name" value="Cyt_c-like_dom"/>
</dbReference>
<evidence type="ECO:0000256" key="10">
    <source>
        <dbReference type="ARBA" id="ARBA00022982"/>
    </source>
</evidence>
<dbReference type="SUPFAM" id="SSF46626">
    <property type="entry name" value="Cytochrome c"/>
    <property type="match status" value="1"/>
</dbReference>
<comment type="similarity">
    <text evidence="2">Belongs to the cytochrome c oxidase subunit 2 family.</text>
</comment>
<evidence type="ECO:0000256" key="15">
    <source>
        <dbReference type="ARBA" id="ARBA00024688"/>
    </source>
</evidence>
<dbReference type="Proteomes" id="UP000664617">
    <property type="component" value="Unassembled WGS sequence"/>
</dbReference>
<feature type="domain" description="Cytochrome c" evidence="22">
    <location>
        <begin position="254"/>
        <end position="345"/>
    </location>
</feature>
<evidence type="ECO:0000256" key="2">
    <source>
        <dbReference type="ARBA" id="ARBA00007866"/>
    </source>
</evidence>
<evidence type="ECO:0000256" key="19">
    <source>
        <dbReference type="SAM" id="MobiDB-lite"/>
    </source>
</evidence>
<keyword evidence="11 20" id="KW-1133">Transmembrane helix</keyword>
<evidence type="ECO:0000256" key="11">
    <source>
        <dbReference type="ARBA" id="ARBA00022989"/>
    </source>
</evidence>
<evidence type="ECO:0000259" key="21">
    <source>
        <dbReference type="PROSITE" id="PS50857"/>
    </source>
</evidence>
<evidence type="ECO:0000256" key="14">
    <source>
        <dbReference type="ARBA" id="ARBA00023136"/>
    </source>
</evidence>
<keyword evidence="13" id="KW-0186">Copper</keyword>
<evidence type="ECO:0000256" key="13">
    <source>
        <dbReference type="ARBA" id="ARBA00023008"/>
    </source>
</evidence>
<accession>A0ABS3I7P3</accession>
<evidence type="ECO:0000256" key="8">
    <source>
        <dbReference type="ARBA" id="ARBA00022723"/>
    </source>
</evidence>
<dbReference type="InterPro" id="IPR014222">
    <property type="entry name" value="Cyt_c_oxidase_su2"/>
</dbReference>
<dbReference type="PROSITE" id="PS50857">
    <property type="entry name" value="COX2_CUA"/>
    <property type="match status" value="1"/>
</dbReference>
<evidence type="ECO:0000256" key="17">
    <source>
        <dbReference type="ARBA" id="ARBA00047816"/>
    </source>
</evidence>
<evidence type="ECO:0000256" key="6">
    <source>
        <dbReference type="ARBA" id="ARBA00022660"/>
    </source>
</evidence>
<keyword evidence="12 18" id="KW-0408">Iron</keyword>
<dbReference type="InterPro" id="IPR045187">
    <property type="entry name" value="CcO_II"/>
</dbReference>
<dbReference type="InterPro" id="IPR036909">
    <property type="entry name" value="Cyt_c-like_dom_sf"/>
</dbReference>
<reference evidence="23 24" key="1">
    <citation type="submission" date="2021-03" db="EMBL/GenBank/DDBJ databases">
        <authorList>
            <person name="Xin L."/>
        </authorList>
    </citation>
    <scope>NUCLEOTIDE SEQUENCE [LARGE SCALE GENOMIC DNA]</scope>
    <source>
        <strain evidence="23 24">XHU 5031</strain>
    </source>
</reference>
<feature type="transmembrane region" description="Helical" evidence="20">
    <location>
        <begin position="24"/>
        <end position="47"/>
    </location>
</feature>
<organism evidence="23 24">
    <name type="scientific">Myceligenerans salitolerans</name>
    <dbReference type="NCBI Taxonomy" id="1230528"/>
    <lineage>
        <taxon>Bacteria</taxon>
        <taxon>Bacillati</taxon>
        <taxon>Actinomycetota</taxon>
        <taxon>Actinomycetes</taxon>
        <taxon>Micrococcales</taxon>
        <taxon>Promicromonosporaceae</taxon>
        <taxon>Myceligenerans</taxon>
    </lineage>
</organism>
<dbReference type="EC" id="7.1.1.9" evidence="3"/>
<dbReference type="PANTHER" id="PTHR22888">
    <property type="entry name" value="CYTOCHROME C OXIDASE, SUBUNIT II"/>
    <property type="match status" value="1"/>
</dbReference>
<keyword evidence="14 20" id="KW-0472">Membrane</keyword>
<evidence type="ECO:0000256" key="3">
    <source>
        <dbReference type="ARBA" id="ARBA00012949"/>
    </source>
</evidence>
<comment type="subcellular location">
    <subcellularLocation>
        <location evidence="1">Membrane</location>
        <topology evidence="1">Multi-pass membrane protein</topology>
    </subcellularLocation>
</comment>
<comment type="function">
    <text evidence="15">Subunits I and II form the functional core of the enzyme complex. Electrons originating in cytochrome c are transferred via heme a and Cu(A) to the binuclear center formed by heme a3 and Cu(B).</text>
</comment>
<evidence type="ECO:0000313" key="23">
    <source>
        <dbReference type="EMBL" id="MBO0609027.1"/>
    </source>
</evidence>
<dbReference type="NCBIfam" id="TIGR02866">
    <property type="entry name" value="CoxB"/>
    <property type="match status" value="1"/>
</dbReference>
<keyword evidence="7 20" id="KW-0812">Transmembrane</keyword>
<evidence type="ECO:0000256" key="12">
    <source>
        <dbReference type="ARBA" id="ARBA00023004"/>
    </source>
</evidence>
<evidence type="ECO:0000256" key="5">
    <source>
        <dbReference type="ARBA" id="ARBA00022617"/>
    </source>
</evidence>
<keyword evidence="6" id="KW-0679">Respiratory chain</keyword>
<dbReference type="InterPro" id="IPR001505">
    <property type="entry name" value="Copper_CuA"/>
</dbReference>
<dbReference type="Gene3D" id="2.60.40.420">
    <property type="entry name" value="Cupredoxins - blue copper proteins"/>
    <property type="match status" value="1"/>
</dbReference>
<keyword evidence="24" id="KW-1185">Reference proteome</keyword>
<feature type="region of interest" description="Disordered" evidence="19">
    <location>
        <begin position="220"/>
        <end position="255"/>
    </location>
</feature>
<sequence length="345" mass="37451">MIDARIRSMFPPAGDVADRVDSHWQLLLVVGSVVWLVVVTAMLVAVLRRRRAEREERDDDVPGDEPGRGHLVVAFLGGVAPALIILGIMADSVLTLRDTGAATDASRAPVVVEVDGRQFWWEVRYPDHDVETANEIHIPTGQDVRIELTSDDVIHSFWVPQLAGKVDLVPGRTNVLTLHADEPGTYWGRCAEYCGLQHAWMRFVVVAHDAPEYAGWLEAQARPARSPDRVDDGDDQPGGDETGGDDGPGAGPDTEVAAGREIFMSSSCVYCHTIAGTEARGTLGPDLTHLASRQAIGAGVLPNDRESLARWITEPQDVKPGNAMPGTELDDDELDALITYLESLE</sequence>
<dbReference type="InterPro" id="IPR008972">
    <property type="entry name" value="Cupredoxin"/>
</dbReference>
<dbReference type="InterPro" id="IPR036257">
    <property type="entry name" value="Cyt_c_oxidase_su2_TM_sf"/>
</dbReference>
<dbReference type="PANTHER" id="PTHR22888:SF9">
    <property type="entry name" value="CYTOCHROME C OXIDASE SUBUNIT 2"/>
    <property type="match status" value="1"/>
</dbReference>
<protein>
    <recommendedName>
        <fullName evidence="3">cytochrome-c oxidase</fullName>
        <ecNumber evidence="3">7.1.1.9</ecNumber>
    </recommendedName>
    <alternativeName>
        <fullName evidence="16">Cytochrome aa3 subunit 2</fullName>
    </alternativeName>
</protein>
<comment type="caution">
    <text evidence="23">The sequence shown here is derived from an EMBL/GenBank/DDBJ whole genome shotgun (WGS) entry which is preliminary data.</text>
</comment>
<keyword evidence="8 18" id="KW-0479">Metal-binding</keyword>
<dbReference type="PROSITE" id="PS00078">
    <property type="entry name" value="COX2"/>
    <property type="match status" value="1"/>
</dbReference>
<feature type="compositionally biased region" description="Acidic residues" evidence="19">
    <location>
        <begin position="231"/>
        <end position="244"/>
    </location>
</feature>
<proteinExistence type="inferred from homology"/>
<dbReference type="InterPro" id="IPR034236">
    <property type="entry name" value="CuRO_CcO_Caa3_II"/>
</dbReference>
<gene>
    <name evidence="23" type="primary">coxB</name>
    <name evidence="23" type="ORF">J0911_08275</name>
</gene>
<dbReference type="EMBL" id="JAFMPK010000032">
    <property type="protein sequence ID" value="MBO0609027.1"/>
    <property type="molecule type" value="Genomic_DNA"/>
</dbReference>
<name>A0ABS3I7P3_9MICO</name>
<evidence type="ECO:0000256" key="20">
    <source>
        <dbReference type="SAM" id="Phobius"/>
    </source>
</evidence>
<evidence type="ECO:0000256" key="18">
    <source>
        <dbReference type="PROSITE-ProRule" id="PRU00433"/>
    </source>
</evidence>
<feature type="transmembrane region" description="Helical" evidence="20">
    <location>
        <begin position="68"/>
        <end position="90"/>
    </location>
</feature>
<feature type="domain" description="Cytochrome oxidase subunit II copper A binding" evidence="21">
    <location>
        <begin position="107"/>
        <end position="219"/>
    </location>
</feature>
<evidence type="ECO:0000256" key="7">
    <source>
        <dbReference type="ARBA" id="ARBA00022692"/>
    </source>
</evidence>
<reference evidence="24" key="2">
    <citation type="submission" date="2023-07" db="EMBL/GenBank/DDBJ databases">
        <title>Myceligenerans salitolerans sp. nov., a halotolerant actinomycete isolated from a salt lake in Xinjiang, China.</title>
        <authorList>
            <person name="Guan T."/>
        </authorList>
    </citation>
    <scope>NUCLEOTIDE SEQUENCE [LARGE SCALE GENOMIC DNA]</scope>
    <source>
        <strain evidence="24">XHU 5031</strain>
    </source>
</reference>
<evidence type="ECO:0000256" key="9">
    <source>
        <dbReference type="ARBA" id="ARBA00022967"/>
    </source>
</evidence>
<evidence type="ECO:0000256" key="4">
    <source>
        <dbReference type="ARBA" id="ARBA00022448"/>
    </source>
</evidence>
<dbReference type="PROSITE" id="PS51007">
    <property type="entry name" value="CYTC"/>
    <property type="match status" value="1"/>
</dbReference>
<dbReference type="Gene3D" id="1.10.287.90">
    <property type="match status" value="1"/>
</dbReference>
<keyword evidence="9" id="KW-1278">Translocase</keyword>
<dbReference type="Pfam" id="PF00034">
    <property type="entry name" value="Cytochrom_C"/>
    <property type="match status" value="1"/>
</dbReference>
<evidence type="ECO:0000259" key="22">
    <source>
        <dbReference type="PROSITE" id="PS51007"/>
    </source>
</evidence>
<evidence type="ECO:0000313" key="24">
    <source>
        <dbReference type="Proteomes" id="UP000664617"/>
    </source>
</evidence>
<dbReference type="CDD" id="cd04213">
    <property type="entry name" value="CuRO_CcO_Caa3_II"/>
    <property type="match status" value="1"/>
</dbReference>
<comment type="catalytic activity">
    <reaction evidence="17">
        <text>4 Fe(II)-[cytochrome c] + O2 + 8 H(+)(in) = 4 Fe(III)-[cytochrome c] + 2 H2O + 4 H(+)(out)</text>
        <dbReference type="Rhea" id="RHEA:11436"/>
        <dbReference type="Rhea" id="RHEA-COMP:10350"/>
        <dbReference type="Rhea" id="RHEA-COMP:14399"/>
        <dbReference type="ChEBI" id="CHEBI:15377"/>
        <dbReference type="ChEBI" id="CHEBI:15378"/>
        <dbReference type="ChEBI" id="CHEBI:15379"/>
        <dbReference type="ChEBI" id="CHEBI:29033"/>
        <dbReference type="ChEBI" id="CHEBI:29034"/>
        <dbReference type="EC" id="7.1.1.9"/>
    </reaction>
</comment>
<keyword evidence="10" id="KW-0249">Electron transport</keyword>
<keyword evidence="5 18" id="KW-0349">Heme</keyword>
<evidence type="ECO:0000256" key="16">
    <source>
        <dbReference type="ARBA" id="ARBA00031399"/>
    </source>
</evidence>
<evidence type="ECO:0000256" key="1">
    <source>
        <dbReference type="ARBA" id="ARBA00004141"/>
    </source>
</evidence>
<keyword evidence="4" id="KW-0813">Transport</keyword>
<dbReference type="InterPro" id="IPR002429">
    <property type="entry name" value="CcO_II-like_C"/>
</dbReference>